<dbReference type="InterPro" id="IPR045351">
    <property type="entry name" value="DUF6531"/>
</dbReference>
<organism evidence="3 4">
    <name type="scientific">Amycolatopsis carbonis</name>
    <dbReference type="NCBI Taxonomy" id="715471"/>
    <lineage>
        <taxon>Bacteria</taxon>
        <taxon>Bacillati</taxon>
        <taxon>Actinomycetota</taxon>
        <taxon>Actinomycetes</taxon>
        <taxon>Pseudonocardiales</taxon>
        <taxon>Pseudonocardiaceae</taxon>
        <taxon>Amycolatopsis</taxon>
    </lineage>
</organism>
<evidence type="ECO:0000256" key="1">
    <source>
        <dbReference type="SAM" id="MobiDB-lite"/>
    </source>
</evidence>
<evidence type="ECO:0000313" key="3">
    <source>
        <dbReference type="EMBL" id="WIX80079.1"/>
    </source>
</evidence>
<keyword evidence="4" id="KW-1185">Reference proteome</keyword>
<sequence>MSTGRVMLTQEDVRLDAALPLVLSRTHLSSYRIGRAFGASWASTLDQRLEADGDAVHFAPKTAPSSSTRSPWSAARCCP</sequence>
<feature type="domain" description="DUF6531" evidence="2">
    <location>
        <begin position="1"/>
        <end position="58"/>
    </location>
</feature>
<proteinExistence type="predicted"/>
<feature type="region of interest" description="Disordered" evidence="1">
    <location>
        <begin position="60"/>
        <end position="79"/>
    </location>
</feature>
<protein>
    <submittedName>
        <fullName evidence="3">DUF6531 domain-containing protein</fullName>
    </submittedName>
</protein>
<evidence type="ECO:0000259" key="2">
    <source>
        <dbReference type="Pfam" id="PF20148"/>
    </source>
</evidence>
<dbReference type="AlphaFoldDB" id="A0A9Y2MYH8"/>
<dbReference type="KEGG" id="acab:QRX50_04610"/>
<reference evidence="3 4" key="1">
    <citation type="submission" date="2023-06" db="EMBL/GenBank/DDBJ databases">
        <authorList>
            <person name="Oyuntsetseg B."/>
            <person name="Kim S.B."/>
        </authorList>
    </citation>
    <scope>NUCLEOTIDE SEQUENCE [LARGE SCALE GENOMIC DNA]</scope>
    <source>
        <strain evidence="3 4">2-15</strain>
    </source>
</reference>
<dbReference type="RefSeq" id="WP_285970725.1">
    <property type="nucleotide sequence ID" value="NZ_CP127294.1"/>
</dbReference>
<gene>
    <name evidence="3" type="ORF">QRX50_04610</name>
</gene>
<dbReference type="Pfam" id="PF20148">
    <property type="entry name" value="DUF6531"/>
    <property type="match status" value="1"/>
</dbReference>
<dbReference type="EMBL" id="CP127294">
    <property type="protein sequence ID" value="WIX80079.1"/>
    <property type="molecule type" value="Genomic_DNA"/>
</dbReference>
<name>A0A9Y2MYH8_9PSEU</name>
<accession>A0A9Y2MYH8</accession>
<dbReference type="Proteomes" id="UP001236014">
    <property type="component" value="Chromosome"/>
</dbReference>
<evidence type="ECO:0000313" key="4">
    <source>
        <dbReference type="Proteomes" id="UP001236014"/>
    </source>
</evidence>